<dbReference type="AlphaFoldDB" id="A0A1M6FDP3"/>
<dbReference type="Pfam" id="PF03734">
    <property type="entry name" value="YkuD"/>
    <property type="match status" value="1"/>
</dbReference>
<feature type="domain" description="L,D-TPase catalytic" evidence="7">
    <location>
        <begin position="237"/>
        <end position="375"/>
    </location>
</feature>
<dbReference type="UniPathway" id="UPA00219"/>
<evidence type="ECO:0000256" key="1">
    <source>
        <dbReference type="ARBA" id="ARBA00004752"/>
    </source>
</evidence>
<evidence type="ECO:0000256" key="2">
    <source>
        <dbReference type="ARBA" id="ARBA00022679"/>
    </source>
</evidence>
<evidence type="ECO:0000313" key="8">
    <source>
        <dbReference type="EMBL" id="SHI95860.1"/>
    </source>
</evidence>
<dbReference type="GO" id="GO:0008360">
    <property type="term" value="P:regulation of cell shape"/>
    <property type="evidence" value="ECO:0007669"/>
    <property type="project" value="UniProtKB-KW"/>
</dbReference>
<dbReference type="GO" id="GO:0016740">
    <property type="term" value="F:transferase activity"/>
    <property type="evidence" value="ECO:0007669"/>
    <property type="project" value="UniProtKB-KW"/>
</dbReference>
<proteinExistence type="predicted"/>
<dbReference type="RefSeq" id="WP_073186840.1">
    <property type="nucleotide sequence ID" value="NZ_FQZG01000021.1"/>
</dbReference>
<evidence type="ECO:0000259" key="7">
    <source>
        <dbReference type="Pfam" id="PF03734"/>
    </source>
</evidence>
<keyword evidence="5" id="KW-0961">Cell wall biogenesis/degradation</keyword>
<gene>
    <name evidence="8" type="ORF">SAMN02745244_01416</name>
</gene>
<keyword evidence="6" id="KW-0732">Signal</keyword>
<evidence type="ECO:0000256" key="3">
    <source>
        <dbReference type="ARBA" id="ARBA00022960"/>
    </source>
</evidence>
<dbReference type="OrthoDB" id="186490at2"/>
<evidence type="ECO:0000256" key="5">
    <source>
        <dbReference type="ARBA" id="ARBA00023316"/>
    </source>
</evidence>
<protein>
    <submittedName>
        <fullName evidence="8">L,D-peptidoglycan transpeptidase YkuD, ErfK/YbiS/YcfS/YnhG family</fullName>
    </submittedName>
</protein>
<dbReference type="PANTHER" id="PTHR38589">
    <property type="entry name" value="BLR0621 PROTEIN"/>
    <property type="match status" value="1"/>
</dbReference>
<feature type="signal peptide" evidence="6">
    <location>
        <begin position="1"/>
        <end position="23"/>
    </location>
</feature>
<sequence length="376" mass="40394">MKPLRYALAILLTVMPVVPVAQAVAAPPARVDVYTTPGTHFVNGRQWTTSCEPYSSSVYRCRTNIWASQIARTKAGQYETKQGWVFNNLTYLPAPRATWANNPLAAGGRVGGTAAWTGPDGRRWRTECDTTTTGSNGCRSYAWTSVATRTSAGYTTVSTWVFNNIVRFGPSSVAPPKPCQLAVEGIKVDLQPAQTTATVVKTSGTRAVVTMVKRAAPGSCDVETVFTDSSGWIGYGGAVPASSRKQSTGTTPQGTFTISEGFGLAPDPGTSLPYRRPTSDSYWVLDPQSPFYNQWREGSSGGFQKGDSERLVDFPGQYAYAAVIDYNRWPAVQGKGGAIFLHVHGKGTTAGCVSVTAENMKTFLRNVTAGDRITIK</sequence>
<evidence type="ECO:0000256" key="4">
    <source>
        <dbReference type="ARBA" id="ARBA00022984"/>
    </source>
</evidence>
<feature type="chain" id="PRO_5012590310" evidence="6">
    <location>
        <begin position="24"/>
        <end position="376"/>
    </location>
</feature>
<dbReference type="Proteomes" id="UP000184512">
    <property type="component" value="Unassembled WGS sequence"/>
</dbReference>
<reference evidence="8 9" key="1">
    <citation type="submission" date="2016-11" db="EMBL/GenBank/DDBJ databases">
        <authorList>
            <person name="Jaros S."/>
            <person name="Januszkiewicz K."/>
            <person name="Wedrychowicz H."/>
        </authorList>
    </citation>
    <scope>NUCLEOTIDE SEQUENCE [LARGE SCALE GENOMIC DNA]</scope>
    <source>
        <strain evidence="8 9">DSM 12906</strain>
    </source>
</reference>
<evidence type="ECO:0000256" key="6">
    <source>
        <dbReference type="SAM" id="SignalP"/>
    </source>
</evidence>
<keyword evidence="4" id="KW-0573">Peptidoglycan synthesis</keyword>
<dbReference type="PANTHER" id="PTHR38589:SF1">
    <property type="entry name" value="BLR0621 PROTEIN"/>
    <property type="match status" value="1"/>
</dbReference>
<dbReference type="SUPFAM" id="SSF141523">
    <property type="entry name" value="L,D-transpeptidase catalytic domain-like"/>
    <property type="match status" value="1"/>
</dbReference>
<comment type="pathway">
    <text evidence="1">Cell wall biogenesis; peptidoglycan biosynthesis.</text>
</comment>
<keyword evidence="3" id="KW-0133">Cell shape</keyword>
<name>A0A1M6FDP3_9ACTN</name>
<accession>A0A1M6FDP3</accession>
<keyword evidence="9" id="KW-1185">Reference proteome</keyword>
<dbReference type="InterPro" id="IPR038063">
    <property type="entry name" value="Transpep_catalytic_dom"/>
</dbReference>
<dbReference type="GO" id="GO:0071555">
    <property type="term" value="P:cell wall organization"/>
    <property type="evidence" value="ECO:0007669"/>
    <property type="project" value="UniProtKB-KW"/>
</dbReference>
<dbReference type="GO" id="GO:0009252">
    <property type="term" value="P:peptidoglycan biosynthetic process"/>
    <property type="evidence" value="ECO:0007669"/>
    <property type="project" value="UniProtKB-UniPathway"/>
</dbReference>
<dbReference type="EMBL" id="FQZG01000021">
    <property type="protein sequence ID" value="SHI95860.1"/>
    <property type="molecule type" value="Genomic_DNA"/>
</dbReference>
<evidence type="ECO:0000313" key="9">
    <source>
        <dbReference type="Proteomes" id="UP000184512"/>
    </source>
</evidence>
<keyword evidence="2" id="KW-0808">Transferase</keyword>
<dbReference type="InterPro" id="IPR005490">
    <property type="entry name" value="LD_TPept_cat_dom"/>
</dbReference>
<organism evidence="8 9">
    <name type="scientific">Tessaracoccus bendigoensis DSM 12906</name>
    <dbReference type="NCBI Taxonomy" id="1123357"/>
    <lineage>
        <taxon>Bacteria</taxon>
        <taxon>Bacillati</taxon>
        <taxon>Actinomycetota</taxon>
        <taxon>Actinomycetes</taxon>
        <taxon>Propionibacteriales</taxon>
        <taxon>Propionibacteriaceae</taxon>
        <taxon>Tessaracoccus</taxon>
    </lineage>
</organism>